<evidence type="ECO:0000313" key="2">
    <source>
        <dbReference type="EMBL" id="KZV17137.1"/>
    </source>
</evidence>
<name>A0A2Z7A6J5_9LAMI</name>
<proteinExistence type="predicted"/>
<gene>
    <name evidence="2" type="ORF">F511_25740</name>
</gene>
<dbReference type="Proteomes" id="UP000250235">
    <property type="component" value="Unassembled WGS sequence"/>
</dbReference>
<keyword evidence="1" id="KW-0472">Membrane</keyword>
<protein>
    <submittedName>
        <fullName evidence="2">Uncharacterized protein</fullName>
    </submittedName>
</protein>
<dbReference type="EMBL" id="KV018455">
    <property type="protein sequence ID" value="KZV17137.1"/>
    <property type="molecule type" value="Genomic_DNA"/>
</dbReference>
<evidence type="ECO:0000256" key="1">
    <source>
        <dbReference type="SAM" id="Phobius"/>
    </source>
</evidence>
<dbReference type="AlphaFoldDB" id="A0A2Z7A6J5"/>
<accession>A0A2Z7A6J5</accession>
<evidence type="ECO:0000313" key="3">
    <source>
        <dbReference type="Proteomes" id="UP000250235"/>
    </source>
</evidence>
<reference evidence="2 3" key="1">
    <citation type="journal article" date="2015" name="Proc. Natl. Acad. Sci. U.S.A.">
        <title>The resurrection genome of Boea hygrometrica: A blueprint for survival of dehydration.</title>
        <authorList>
            <person name="Xiao L."/>
            <person name="Yang G."/>
            <person name="Zhang L."/>
            <person name="Yang X."/>
            <person name="Zhao S."/>
            <person name="Ji Z."/>
            <person name="Zhou Q."/>
            <person name="Hu M."/>
            <person name="Wang Y."/>
            <person name="Chen M."/>
            <person name="Xu Y."/>
            <person name="Jin H."/>
            <person name="Xiao X."/>
            <person name="Hu G."/>
            <person name="Bao F."/>
            <person name="Hu Y."/>
            <person name="Wan P."/>
            <person name="Li L."/>
            <person name="Deng X."/>
            <person name="Kuang T."/>
            <person name="Xiang C."/>
            <person name="Zhu J.K."/>
            <person name="Oliver M.J."/>
            <person name="He Y."/>
        </authorList>
    </citation>
    <scope>NUCLEOTIDE SEQUENCE [LARGE SCALE GENOMIC DNA]</scope>
    <source>
        <strain evidence="3">cv. XS01</strain>
    </source>
</reference>
<keyword evidence="1" id="KW-0812">Transmembrane</keyword>
<feature type="transmembrane region" description="Helical" evidence="1">
    <location>
        <begin position="124"/>
        <end position="148"/>
    </location>
</feature>
<organism evidence="2 3">
    <name type="scientific">Dorcoceras hygrometricum</name>
    <dbReference type="NCBI Taxonomy" id="472368"/>
    <lineage>
        <taxon>Eukaryota</taxon>
        <taxon>Viridiplantae</taxon>
        <taxon>Streptophyta</taxon>
        <taxon>Embryophyta</taxon>
        <taxon>Tracheophyta</taxon>
        <taxon>Spermatophyta</taxon>
        <taxon>Magnoliopsida</taxon>
        <taxon>eudicotyledons</taxon>
        <taxon>Gunneridae</taxon>
        <taxon>Pentapetalae</taxon>
        <taxon>asterids</taxon>
        <taxon>lamiids</taxon>
        <taxon>Lamiales</taxon>
        <taxon>Gesneriaceae</taxon>
        <taxon>Didymocarpoideae</taxon>
        <taxon>Trichosporeae</taxon>
        <taxon>Loxocarpinae</taxon>
        <taxon>Dorcoceras</taxon>
    </lineage>
</organism>
<sequence length="181" mass="19734">MYSFGNCTDWSDLIVDQDYDEATTRESKPMFLGPHEISINKGLGGAFYLYQVVLTTPTQLPSPHAHPPPPVAVVSALRHRRATVDAPPSSPTIDAPPAIAVGIHSDHIAMNIPFAKSSLEAAAMLTWILVVGVLACIQLLRVISCWYFSCDDQQRDLRNSEATTFCEQEPVVGFVSVFCSG</sequence>
<keyword evidence="1" id="KW-1133">Transmembrane helix</keyword>
<keyword evidence="3" id="KW-1185">Reference proteome</keyword>